<evidence type="ECO:0000313" key="4">
    <source>
        <dbReference type="Proteomes" id="UP001165190"/>
    </source>
</evidence>
<gene>
    <name evidence="3" type="ORF">HRI_003336200</name>
</gene>
<keyword evidence="2" id="KW-0812">Transmembrane</keyword>
<dbReference type="PANTHER" id="PTHR37741:SF1">
    <property type="entry name" value="TRANSMEMBRANE PROTEIN"/>
    <property type="match status" value="1"/>
</dbReference>
<name>A0A9W7IID9_HIBTR</name>
<proteinExistence type="predicted"/>
<protein>
    <submittedName>
        <fullName evidence="3">Uncharacterized protein</fullName>
    </submittedName>
</protein>
<evidence type="ECO:0000256" key="1">
    <source>
        <dbReference type="SAM" id="MobiDB-lite"/>
    </source>
</evidence>
<evidence type="ECO:0000256" key="2">
    <source>
        <dbReference type="SAM" id="Phobius"/>
    </source>
</evidence>
<keyword evidence="4" id="KW-1185">Reference proteome</keyword>
<keyword evidence="2" id="KW-0472">Membrane</keyword>
<accession>A0A9W7IID9</accession>
<comment type="caution">
    <text evidence="3">The sequence shown here is derived from an EMBL/GenBank/DDBJ whole genome shotgun (WGS) entry which is preliminary data.</text>
</comment>
<dbReference type="PANTHER" id="PTHR37741">
    <property type="entry name" value="TRANSMEMBRANE PROTEIN"/>
    <property type="match status" value="1"/>
</dbReference>
<dbReference type="EMBL" id="BSYR01000028">
    <property type="protein sequence ID" value="GMI96669.1"/>
    <property type="molecule type" value="Genomic_DNA"/>
</dbReference>
<dbReference type="Proteomes" id="UP001165190">
    <property type="component" value="Unassembled WGS sequence"/>
</dbReference>
<feature type="region of interest" description="Disordered" evidence="1">
    <location>
        <begin position="41"/>
        <end position="60"/>
    </location>
</feature>
<sequence length="92" mass="9913">MGDEYSDAYSGEFPAAVANAELNPEQDKDFKEVSLSNEISTTREIKGGAEPPQKKSVRKNSMQTLKTAMLVSAVVVAVAGVVIVITKKLKEK</sequence>
<dbReference type="AlphaFoldDB" id="A0A9W7IID9"/>
<dbReference type="OrthoDB" id="995360at2759"/>
<feature type="transmembrane region" description="Helical" evidence="2">
    <location>
        <begin position="67"/>
        <end position="86"/>
    </location>
</feature>
<keyword evidence="2" id="KW-1133">Transmembrane helix</keyword>
<organism evidence="3 4">
    <name type="scientific">Hibiscus trionum</name>
    <name type="common">Flower of an hour</name>
    <dbReference type="NCBI Taxonomy" id="183268"/>
    <lineage>
        <taxon>Eukaryota</taxon>
        <taxon>Viridiplantae</taxon>
        <taxon>Streptophyta</taxon>
        <taxon>Embryophyta</taxon>
        <taxon>Tracheophyta</taxon>
        <taxon>Spermatophyta</taxon>
        <taxon>Magnoliopsida</taxon>
        <taxon>eudicotyledons</taxon>
        <taxon>Gunneridae</taxon>
        <taxon>Pentapetalae</taxon>
        <taxon>rosids</taxon>
        <taxon>malvids</taxon>
        <taxon>Malvales</taxon>
        <taxon>Malvaceae</taxon>
        <taxon>Malvoideae</taxon>
        <taxon>Hibiscus</taxon>
    </lineage>
</organism>
<reference evidence="3" key="1">
    <citation type="submission" date="2023-05" db="EMBL/GenBank/DDBJ databases">
        <title>Genome and transcriptome analyses reveal genes involved in the formation of fine ridges on petal epidermal cells in Hibiscus trionum.</title>
        <authorList>
            <person name="Koshimizu S."/>
            <person name="Masuda S."/>
            <person name="Ishii T."/>
            <person name="Shirasu K."/>
            <person name="Hoshino A."/>
            <person name="Arita M."/>
        </authorList>
    </citation>
    <scope>NUCLEOTIDE SEQUENCE</scope>
    <source>
        <strain evidence="3">Hamamatsu line</strain>
    </source>
</reference>
<evidence type="ECO:0000313" key="3">
    <source>
        <dbReference type="EMBL" id="GMI96669.1"/>
    </source>
</evidence>